<reference evidence="1 2" key="1">
    <citation type="journal article" date="2022" name="G3 (Bethesda)">
        <title>Whole-genome sequence and methylome profiling of the almond [Prunus dulcis (Mill.) D.A. Webb] cultivar 'Nonpareil'.</title>
        <authorList>
            <person name="D'Amico-Willman K.M."/>
            <person name="Ouma W.Z."/>
            <person name="Meulia T."/>
            <person name="Sideli G.M."/>
            <person name="Gradziel T.M."/>
            <person name="Fresnedo-Ramirez J."/>
        </authorList>
    </citation>
    <scope>NUCLEOTIDE SEQUENCE [LARGE SCALE GENOMIC DNA]</scope>
    <source>
        <strain evidence="1">Clone GOH B32 T37-40</strain>
    </source>
</reference>
<name>A0AAD4ZP98_PRUDU</name>
<organism evidence="1 2">
    <name type="scientific">Prunus dulcis</name>
    <name type="common">Almond</name>
    <name type="synonym">Amygdalus dulcis</name>
    <dbReference type="NCBI Taxonomy" id="3755"/>
    <lineage>
        <taxon>Eukaryota</taxon>
        <taxon>Viridiplantae</taxon>
        <taxon>Streptophyta</taxon>
        <taxon>Embryophyta</taxon>
        <taxon>Tracheophyta</taxon>
        <taxon>Spermatophyta</taxon>
        <taxon>Magnoliopsida</taxon>
        <taxon>eudicotyledons</taxon>
        <taxon>Gunneridae</taxon>
        <taxon>Pentapetalae</taxon>
        <taxon>rosids</taxon>
        <taxon>fabids</taxon>
        <taxon>Rosales</taxon>
        <taxon>Rosaceae</taxon>
        <taxon>Amygdaloideae</taxon>
        <taxon>Amygdaleae</taxon>
        <taxon>Prunus</taxon>
    </lineage>
</organism>
<accession>A0AAD4ZP98</accession>
<sequence>MSEWVSIHLYNTKNPNPKQYPLHYTLSLPPPPITLSHSSLHCRLLRSRLASIIPVIHPMSHVDAFIPSHASGSTSPTAYPTPIVTVHTESSTNLRMRFKLNESNYEILASMIELHATTQGKLGYLIGDTNAPDS</sequence>
<proteinExistence type="predicted"/>
<dbReference type="EMBL" id="JAJFAZ020000001">
    <property type="protein sequence ID" value="KAI5351802.1"/>
    <property type="molecule type" value="Genomic_DNA"/>
</dbReference>
<gene>
    <name evidence="1" type="ORF">L3X38_004693</name>
</gene>
<protein>
    <submittedName>
        <fullName evidence="1">Uncharacterized protein</fullName>
    </submittedName>
</protein>
<dbReference type="Proteomes" id="UP001054821">
    <property type="component" value="Chromosome 1"/>
</dbReference>
<dbReference type="AlphaFoldDB" id="A0AAD4ZP98"/>
<evidence type="ECO:0000313" key="1">
    <source>
        <dbReference type="EMBL" id="KAI5351802.1"/>
    </source>
</evidence>
<comment type="caution">
    <text evidence="1">The sequence shown here is derived from an EMBL/GenBank/DDBJ whole genome shotgun (WGS) entry which is preliminary data.</text>
</comment>
<evidence type="ECO:0000313" key="2">
    <source>
        <dbReference type="Proteomes" id="UP001054821"/>
    </source>
</evidence>
<keyword evidence="2" id="KW-1185">Reference proteome</keyword>